<feature type="non-terminal residue" evidence="1">
    <location>
        <position position="1"/>
    </location>
</feature>
<name>A0ABN8SJ83_9CNID</name>
<dbReference type="InterPro" id="IPR012337">
    <property type="entry name" value="RNaseH-like_sf"/>
</dbReference>
<accession>A0ABN8SJ83</accession>
<proteinExistence type="predicted"/>
<dbReference type="EMBL" id="CALNXK010000914">
    <property type="protein sequence ID" value="CAH3190752.1"/>
    <property type="molecule type" value="Genomic_DNA"/>
</dbReference>
<dbReference type="InterPro" id="IPR023211">
    <property type="entry name" value="DNA_pol_palm_dom_sf"/>
</dbReference>
<dbReference type="Gene3D" id="3.90.1600.10">
    <property type="entry name" value="Palm domain of DNA polymerase"/>
    <property type="match status" value="1"/>
</dbReference>
<dbReference type="PANTHER" id="PTHR31511">
    <property type="entry name" value="PROTEIN CBG23764"/>
    <property type="match status" value="1"/>
</dbReference>
<dbReference type="Proteomes" id="UP001159405">
    <property type="component" value="Unassembled WGS sequence"/>
</dbReference>
<sequence length="1158" mass="136127">RKALERAIKEHNQGLEKVKSALEDFASKYTIKGEPGITPLQFFQNKKTILKNFIKNHRNTKVKFVLVCMMGKTEGDYKLSFEVQDRAFFHSETYINLVSTDVKLLLKKIIRDITEKIIVFQQNGSGWYFKDVIQLEIHTVEFDPLKGSSYIPLPDWIMRKKAIVSIRNKDDKCFLWSILRYLHPRERNDCRLADLKQYEHEIKIPKGFVFPVKTNDITKFENANPNLPGINVFSINSDKKFYTLRLALRDPQNSIDLFLYEEDGKCHYSLIKNFSRLLRSQITKRTDEPIHICKRCLNGFTKDSILQRHIFYCKKNGTAYVRMPEPGKTTLKFVNHHKQIPFPFVAYADFECFTKPINTCCPNPEDSYEYNYQKHEPSGFCIFIKGVVDEKIKPITYTKEEDDDDVAKIFVEKLTEATRAIYNDYYRRPKPLKLTQNQQKLFDKDKFCHICHTELLDDRVRDHCHFTGQYRGAAHNSCNLKCRKPLVLPVIFHNLQGYDAHLFIKQLASLPGEFQCIPSTEEKYISFSKKNKVDEYRSRKTGDMVPLYFEIRFIDSFKFLQTSLAKLVENLEPTDFINTKREFKQHTELLTRKGVYPYDYVSNLKKFSETQLPPKEAFYSKLNDEDISEDDYKHAINVWNTFNCKTIRDYHDLYLKSDVLLLADVFENFRKTCMKHYGLDPAHYYTSPGLAWDACLKETKQELQLLDDYDMLMMFEMGIRGGISHISKRYAEANNKYMKSFDPQKPSTFIQYLDANNLYGWAMSQNLPTHGFKWMRNIKKDKVMEILEKANHSMSNRGKTGYIFEVDLAYPKKLWESHNDYPLAPEKKQVSVVEKLICDFEPKKNYVVHYRNLRQYLEMGLRITAVHRGISFQQSPWMEPYIRKNTELRKTATNSFEKDFFKLMNNSVFGKTIENIRKRQNIKLVDNRKTAFKLTKKPNFERATIFDKNLVAIHMKKTEIYFNKPVYVGQAILDLSKTLMFDFHYKYIKPKYGKKAELLFTDTDSLMYQIQTEDFYKDISADIETKFDTSDYSKDHPSGIPTGLNKKVIGMFKDEVAGKQITHFIGLRPKLYSFKIEDGKNIKKCKGIKKSVISKGITFEHYFDCLFTGEKQMRSMKIIQSKNHDIYSKEVNKIALSCDDDKRLVLSNKVNTKAIRPN</sequence>
<dbReference type="InterPro" id="IPR043502">
    <property type="entry name" value="DNA/RNA_pol_sf"/>
</dbReference>
<evidence type="ECO:0008006" key="3">
    <source>
        <dbReference type="Google" id="ProtNLM"/>
    </source>
</evidence>
<dbReference type="SUPFAM" id="SSF53098">
    <property type="entry name" value="Ribonuclease H-like"/>
    <property type="match status" value="1"/>
</dbReference>
<keyword evidence="2" id="KW-1185">Reference proteome</keyword>
<organism evidence="1 2">
    <name type="scientific">Porites lobata</name>
    <dbReference type="NCBI Taxonomy" id="104759"/>
    <lineage>
        <taxon>Eukaryota</taxon>
        <taxon>Metazoa</taxon>
        <taxon>Cnidaria</taxon>
        <taxon>Anthozoa</taxon>
        <taxon>Hexacorallia</taxon>
        <taxon>Scleractinia</taxon>
        <taxon>Fungiina</taxon>
        <taxon>Poritidae</taxon>
        <taxon>Porites</taxon>
    </lineage>
</organism>
<dbReference type="PANTHER" id="PTHR31511:SF12">
    <property type="entry name" value="RHO TERMINATION FACTOR N-TERMINAL DOMAIN-CONTAINING PROTEIN"/>
    <property type="match status" value="1"/>
</dbReference>
<protein>
    <recommendedName>
        <fullName evidence="3">DNA-directed DNA polymerase</fullName>
    </recommendedName>
</protein>
<evidence type="ECO:0000313" key="2">
    <source>
        <dbReference type="Proteomes" id="UP001159405"/>
    </source>
</evidence>
<gene>
    <name evidence="1" type="ORF">PLOB_00048710</name>
</gene>
<dbReference type="InterPro" id="IPR044925">
    <property type="entry name" value="His-Me_finger_sf"/>
</dbReference>
<evidence type="ECO:0000313" key="1">
    <source>
        <dbReference type="EMBL" id="CAH3190752.1"/>
    </source>
</evidence>
<dbReference type="SUPFAM" id="SSF56672">
    <property type="entry name" value="DNA/RNA polymerases"/>
    <property type="match status" value="1"/>
</dbReference>
<reference evidence="1 2" key="1">
    <citation type="submission" date="2022-05" db="EMBL/GenBank/DDBJ databases">
        <authorList>
            <consortium name="Genoscope - CEA"/>
            <person name="William W."/>
        </authorList>
    </citation>
    <scope>NUCLEOTIDE SEQUENCE [LARGE SCALE GENOMIC DNA]</scope>
</reference>
<comment type="caution">
    <text evidence="1">The sequence shown here is derived from an EMBL/GenBank/DDBJ whole genome shotgun (WGS) entry which is preliminary data.</text>
</comment>
<dbReference type="SUPFAM" id="SSF54060">
    <property type="entry name" value="His-Me finger endonucleases"/>
    <property type="match status" value="1"/>
</dbReference>